<keyword evidence="1" id="KW-1133">Transmembrane helix</keyword>
<dbReference type="PROSITE" id="PS50883">
    <property type="entry name" value="EAL"/>
    <property type="match status" value="1"/>
</dbReference>
<gene>
    <name evidence="3" type="ORF">MNB_SV-15-1585</name>
</gene>
<dbReference type="SUPFAM" id="SSF141868">
    <property type="entry name" value="EAL domain-like"/>
    <property type="match status" value="1"/>
</dbReference>
<evidence type="ECO:0000256" key="1">
    <source>
        <dbReference type="SAM" id="Phobius"/>
    </source>
</evidence>
<dbReference type="Gene3D" id="3.20.20.450">
    <property type="entry name" value="EAL domain"/>
    <property type="match status" value="1"/>
</dbReference>
<reference evidence="3" key="1">
    <citation type="submission" date="2016-10" db="EMBL/GenBank/DDBJ databases">
        <authorList>
            <person name="de Groot N.N."/>
        </authorList>
    </citation>
    <scope>NUCLEOTIDE SEQUENCE</scope>
</reference>
<protein>
    <submittedName>
        <fullName evidence="3">Diguanylate cyclase/phosphodiesterase (GGDEF &amp; EAL domains) with PAS/PAC sensor(S)</fullName>
    </submittedName>
</protein>
<dbReference type="GO" id="GO:0071111">
    <property type="term" value="F:cyclic-guanylate-specific phosphodiesterase activity"/>
    <property type="evidence" value="ECO:0007669"/>
    <property type="project" value="InterPro"/>
</dbReference>
<dbReference type="PANTHER" id="PTHR33121:SF79">
    <property type="entry name" value="CYCLIC DI-GMP PHOSPHODIESTERASE PDED-RELATED"/>
    <property type="match status" value="1"/>
</dbReference>
<dbReference type="InterPro" id="IPR050706">
    <property type="entry name" value="Cyclic-di-GMP_PDE-like"/>
</dbReference>
<evidence type="ECO:0000259" key="2">
    <source>
        <dbReference type="PROSITE" id="PS50883"/>
    </source>
</evidence>
<accession>A0A1W1EK12</accession>
<dbReference type="SMART" id="SM00052">
    <property type="entry name" value="EAL"/>
    <property type="match status" value="1"/>
</dbReference>
<dbReference type="InterPro" id="IPR001633">
    <property type="entry name" value="EAL_dom"/>
</dbReference>
<dbReference type="PANTHER" id="PTHR33121">
    <property type="entry name" value="CYCLIC DI-GMP PHOSPHODIESTERASE PDEF"/>
    <property type="match status" value="1"/>
</dbReference>
<feature type="transmembrane region" description="Helical" evidence="1">
    <location>
        <begin position="48"/>
        <end position="66"/>
    </location>
</feature>
<dbReference type="Pfam" id="PF00563">
    <property type="entry name" value="EAL"/>
    <property type="match status" value="1"/>
</dbReference>
<dbReference type="InterPro" id="IPR035919">
    <property type="entry name" value="EAL_sf"/>
</dbReference>
<feature type="domain" description="EAL" evidence="2">
    <location>
        <begin position="224"/>
        <end position="470"/>
    </location>
</feature>
<keyword evidence="1" id="KW-0472">Membrane</keyword>
<dbReference type="CDD" id="cd01948">
    <property type="entry name" value="EAL"/>
    <property type="match status" value="1"/>
</dbReference>
<organism evidence="3">
    <name type="scientific">hydrothermal vent metagenome</name>
    <dbReference type="NCBI Taxonomy" id="652676"/>
    <lineage>
        <taxon>unclassified sequences</taxon>
        <taxon>metagenomes</taxon>
        <taxon>ecological metagenomes</taxon>
    </lineage>
</organism>
<name>A0A1W1EK12_9ZZZZ</name>
<evidence type="ECO:0000313" key="3">
    <source>
        <dbReference type="EMBL" id="SHO81201.1"/>
    </source>
</evidence>
<proteinExistence type="predicted"/>
<feature type="transmembrane region" description="Helical" evidence="1">
    <location>
        <begin position="15"/>
        <end position="36"/>
    </location>
</feature>
<dbReference type="EMBL" id="FRYL01000031">
    <property type="protein sequence ID" value="SHO81201.1"/>
    <property type="molecule type" value="Genomic_DNA"/>
</dbReference>
<dbReference type="AlphaFoldDB" id="A0A1W1EK12"/>
<keyword evidence="1" id="KW-0812">Transmembrane</keyword>
<sequence>MLLSTLLERERRFKIALRAGIPALIFIFVILYILFVQDTDIEVSIKDSLIVAGIVFTTIYFIYFMLELATKGTLLDKETDGFNQNAFIEIVKHKKPKTIALLVIKNLESIGENYGYENLNIALNDIIDSLDIFLTQYGVKNIIIGRYSRSKFILALDKDTKDIEDILNKFTQNYNSINNIDIDYIFSVIANNHKDSIRKIINLIDIDVINKQKKKIIVKDSKKEIELEEAIRDALKRQSLSFTFRPLLNSNTHKVDIYTISIKMILRDQRELLPRVYLPIINHLGLGQIYDLVVLKEVVKTASLIDESISLSFNLSPFSIRDRGFLKNALDIIKADNIEPSRIIIEIYEKNTHYNISNYLKILDNIRTKGIRISIDNFGSSNSSFDYIKYFKFDMVQFDRDFTRNINDKNSLAMFKSLLKMCNELNIITIAKWVDDDTQKEKLKELNIDYMQGFGIKKPISRRELIIEHN</sequence>